<comment type="caution">
    <text evidence="2">The sequence shown here is derived from an EMBL/GenBank/DDBJ whole genome shotgun (WGS) entry which is preliminary data.</text>
</comment>
<feature type="chain" id="PRO_5026980876" evidence="1">
    <location>
        <begin position="22"/>
        <end position="81"/>
    </location>
</feature>
<sequence>MKSAKWILAIMFWAVATIATADNQTAEQQTDTQLRGYQSELEATWKDAESSTDATLNTLMDGIDRLTSNISLDDMVAQVQR</sequence>
<accession>A0A6N7LSE8</accession>
<dbReference type="RefSeq" id="WP_153498696.1">
    <property type="nucleotide sequence ID" value="NZ_JBMZXE010000106.1"/>
</dbReference>
<dbReference type="AlphaFoldDB" id="A0A6N7LSE8"/>
<dbReference type="Proteomes" id="UP000469421">
    <property type="component" value="Unassembled WGS sequence"/>
</dbReference>
<feature type="signal peptide" evidence="1">
    <location>
        <begin position="1"/>
        <end position="21"/>
    </location>
</feature>
<proteinExistence type="predicted"/>
<keyword evidence="1" id="KW-0732">Signal</keyword>
<organism evidence="2 3">
    <name type="scientific">Alcanivorax sediminis</name>
    <dbReference type="NCBI Taxonomy" id="2663008"/>
    <lineage>
        <taxon>Bacteria</taxon>
        <taxon>Pseudomonadati</taxon>
        <taxon>Pseudomonadota</taxon>
        <taxon>Gammaproteobacteria</taxon>
        <taxon>Oceanospirillales</taxon>
        <taxon>Alcanivoracaceae</taxon>
        <taxon>Alcanivorax</taxon>
    </lineage>
</organism>
<evidence type="ECO:0000256" key="1">
    <source>
        <dbReference type="SAM" id="SignalP"/>
    </source>
</evidence>
<gene>
    <name evidence="2" type="ORF">GFN93_01655</name>
</gene>
<dbReference type="EMBL" id="WIRE01000001">
    <property type="protein sequence ID" value="MQX51935.1"/>
    <property type="molecule type" value="Genomic_DNA"/>
</dbReference>
<protein>
    <submittedName>
        <fullName evidence="2">Uncharacterized protein</fullName>
    </submittedName>
</protein>
<evidence type="ECO:0000313" key="2">
    <source>
        <dbReference type="EMBL" id="MQX51935.1"/>
    </source>
</evidence>
<reference evidence="2 3" key="1">
    <citation type="submission" date="2019-10" db="EMBL/GenBank/DDBJ databases">
        <title>Alcanivorax sp.PA15-N-34 draft genome sequence.</title>
        <authorList>
            <person name="Liao X."/>
            <person name="Shao Z."/>
        </authorList>
    </citation>
    <scope>NUCLEOTIDE SEQUENCE [LARGE SCALE GENOMIC DNA]</scope>
    <source>
        <strain evidence="2 3">PA15-N-34</strain>
    </source>
</reference>
<name>A0A6N7LSE8_9GAMM</name>
<keyword evidence="3" id="KW-1185">Reference proteome</keyword>
<evidence type="ECO:0000313" key="3">
    <source>
        <dbReference type="Proteomes" id="UP000469421"/>
    </source>
</evidence>